<feature type="transmembrane region" description="Helical" evidence="6">
    <location>
        <begin position="41"/>
        <end position="59"/>
    </location>
</feature>
<protein>
    <submittedName>
        <fullName evidence="7">Oligosaccharide flippase family protein</fullName>
    </submittedName>
</protein>
<sequence length="431" mass="47612">MDKLLRNILLLASGTAISQVIILATLPILTRMYTPSDYGAYAVYTSIVSILLVLVSLSYENAIALPEDDRTASNVLSLSLRICVVVSVISGIGIVLLSGPLSKWLGEPGLGKYAFYIVLSLLGTGFYQILNFWSVRKKYFKPLSRTKLTQSIGQVTAQLGLFFANLGPIGLIVGDIIGRFGGLIPQWRLWRSDVKAQALATNWEDLKESAYRYRRFPLLSTGSNVLNSIGLYLPTILLAAFYGPQVAGCFALGQRILGSPMTLIMTSVRQVYLSESSDHMNHNPDKLYRLFRKTVINMFLFGLVVIAVFFIFAPSLFTYLLGSTWAQAGVFLRILSIMYLSQFVANSVGTTIDVMERQDLHLFREIVRTILILGSLLAAHYTHRSSEVAIWIFSMAATLGYVLHLGLSWTAVKRYKGNPVTAAHSAASPES</sequence>
<name>A0ABW9XP46_9BACL</name>
<feature type="transmembrane region" description="Helical" evidence="6">
    <location>
        <begin position="366"/>
        <end position="382"/>
    </location>
</feature>
<keyword evidence="8" id="KW-1185">Reference proteome</keyword>
<evidence type="ECO:0000256" key="3">
    <source>
        <dbReference type="ARBA" id="ARBA00022692"/>
    </source>
</evidence>
<evidence type="ECO:0000256" key="2">
    <source>
        <dbReference type="ARBA" id="ARBA00022475"/>
    </source>
</evidence>
<dbReference type="PANTHER" id="PTHR30250">
    <property type="entry name" value="PST FAMILY PREDICTED COLANIC ACID TRANSPORTER"/>
    <property type="match status" value="1"/>
</dbReference>
<feature type="transmembrane region" description="Helical" evidence="6">
    <location>
        <begin position="388"/>
        <end position="407"/>
    </location>
</feature>
<feature type="transmembrane region" description="Helical" evidence="6">
    <location>
        <begin position="325"/>
        <end position="345"/>
    </location>
</feature>
<feature type="transmembrane region" description="Helical" evidence="6">
    <location>
        <begin position="155"/>
        <end position="177"/>
    </location>
</feature>
<feature type="transmembrane region" description="Helical" evidence="6">
    <location>
        <begin position="80"/>
        <end position="101"/>
    </location>
</feature>
<organism evidence="7 8">
    <name type="scientific">Paenibacillus glycinis</name>
    <dbReference type="NCBI Taxonomy" id="2697035"/>
    <lineage>
        <taxon>Bacteria</taxon>
        <taxon>Bacillati</taxon>
        <taxon>Bacillota</taxon>
        <taxon>Bacilli</taxon>
        <taxon>Bacillales</taxon>
        <taxon>Paenibacillaceae</taxon>
        <taxon>Paenibacillus</taxon>
    </lineage>
</organism>
<keyword evidence="3 6" id="KW-0812">Transmembrane</keyword>
<comment type="subcellular location">
    <subcellularLocation>
        <location evidence="1">Cell membrane</location>
        <topology evidence="1">Multi-pass membrane protein</topology>
    </subcellularLocation>
</comment>
<evidence type="ECO:0000256" key="5">
    <source>
        <dbReference type="ARBA" id="ARBA00023136"/>
    </source>
</evidence>
<evidence type="ECO:0000256" key="1">
    <source>
        <dbReference type="ARBA" id="ARBA00004651"/>
    </source>
</evidence>
<dbReference type="InterPro" id="IPR050833">
    <property type="entry name" value="Poly_Biosynth_Transport"/>
</dbReference>
<proteinExistence type="predicted"/>
<dbReference type="Proteomes" id="UP000665561">
    <property type="component" value="Unassembled WGS sequence"/>
</dbReference>
<comment type="caution">
    <text evidence="7">The sequence shown here is derived from an EMBL/GenBank/DDBJ whole genome shotgun (WGS) entry which is preliminary data.</text>
</comment>
<accession>A0ABW9XP46</accession>
<gene>
    <name evidence="7" type="ORF">GT019_09995</name>
</gene>
<evidence type="ECO:0000313" key="7">
    <source>
        <dbReference type="EMBL" id="NBD24206.1"/>
    </source>
</evidence>
<reference evidence="7 8" key="1">
    <citation type="submission" date="2020-01" db="EMBL/GenBank/DDBJ databases">
        <title>Paenibacillus soybeanensis sp. nov. isolated from the nodules of soybean (Glycine max(L.) Merr).</title>
        <authorList>
            <person name="Wang H."/>
        </authorList>
    </citation>
    <scope>NUCLEOTIDE SEQUENCE [LARGE SCALE GENOMIC DNA]</scope>
    <source>
        <strain evidence="7 8">T1</strain>
    </source>
</reference>
<keyword evidence="5 6" id="KW-0472">Membrane</keyword>
<evidence type="ECO:0000313" key="8">
    <source>
        <dbReference type="Proteomes" id="UP000665561"/>
    </source>
</evidence>
<dbReference type="Pfam" id="PF13440">
    <property type="entry name" value="Polysacc_synt_3"/>
    <property type="match status" value="1"/>
</dbReference>
<dbReference type="EMBL" id="JAAAMV010000005">
    <property type="protein sequence ID" value="NBD24206.1"/>
    <property type="molecule type" value="Genomic_DNA"/>
</dbReference>
<evidence type="ECO:0000256" key="4">
    <source>
        <dbReference type="ARBA" id="ARBA00022989"/>
    </source>
</evidence>
<dbReference type="RefSeq" id="WP_161743010.1">
    <property type="nucleotide sequence ID" value="NZ_JAAAMV010000005.1"/>
</dbReference>
<feature type="transmembrane region" description="Helical" evidence="6">
    <location>
        <begin position="7"/>
        <end position="29"/>
    </location>
</feature>
<dbReference type="PANTHER" id="PTHR30250:SF28">
    <property type="entry name" value="POLYSACCHARIDE BIOSYNTHESIS PROTEIN"/>
    <property type="match status" value="1"/>
</dbReference>
<feature type="transmembrane region" description="Helical" evidence="6">
    <location>
        <begin position="295"/>
        <end position="319"/>
    </location>
</feature>
<evidence type="ECO:0000256" key="6">
    <source>
        <dbReference type="SAM" id="Phobius"/>
    </source>
</evidence>
<feature type="transmembrane region" description="Helical" evidence="6">
    <location>
        <begin position="229"/>
        <end position="253"/>
    </location>
</feature>
<keyword evidence="2" id="KW-1003">Cell membrane</keyword>
<feature type="transmembrane region" description="Helical" evidence="6">
    <location>
        <begin position="113"/>
        <end position="134"/>
    </location>
</feature>
<keyword evidence="4 6" id="KW-1133">Transmembrane helix</keyword>